<feature type="compositionally biased region" description="Basic and acidic residues" evidence="1">
    <location>
        <begin position="40"/>
        <end position="52"/>
    </location>
</feature>
<name>A0A010QAS3_9PEZI</name>
<dbReference type="HOGENOM" id="CLU_030994_0_0_1"/>
<evidence type="ECO:0000313" key="2">
    <source>
        <dbReference type="EMBL" id="EXF76912.1"/>
    </source>
</evidence>
<organism evidence="2 3">
    <name type="scientific">Colletotrichum fioriniae PJ7</name>
    <dbReference type="NCBI Taxonomy" id="1445577"/>
    <lineage>
        <taxon>Eukaryota</taxon>
        <taxon>Fungi</taxon>
        <taxon>Dikarya</taxon>
        <taxon>Ascomycota</taxon>
        <taxon>Pezizomycotina</taxon>
        <taxon>Sordariomycetes</taxon>
        <taxon>Hypocreomycetidae</taxon>
        <taxon>Glomerellales</taxon>
        <taxon>Glomerellaceae</taxon>
        <taxon>Colletotrichum</taxon>
        <taxon>Colletotrichum acutatum species complex</taxon>
    </lineage>
</organism>
<feature type="region of interest" description="Disordered" evidence="1">
    <location>
        <begin position="215"/>
        <end position="271"/>
    </location>
</feature>
<feature type="compositionally biased region" description="Polar residues" evidence="1">
    <location>
        <begin position="244"/>
        <end position="271"/>
    </location>
</feature>
<dbReference type="KEGG" id="cfj:CFIO01_12697"/>
<reference evidence="2 3" key="1">
    <citation type="submission" date="2014-02" db="EMBL/GenBank/DDBJ databases">
        <title>The genome sequence of Colletotrichum fioriniae PJ7.</title>
        <authorList>
            <person name="Baroncelli R."/>
            <person name="Thon M.R."/>
        </authorList>
    </citation>
    <scope>NUCLEOTIDE SEQUENCE [LARGE SCALE GENOMIC DNA]</scope>
    <source>
        <strain evidence="2 3">PJ7</strain>
    </source>
</reference>
<evidence type="ECO:0000313" key="3">
    <source>
        <dbReference type="Proteomes" id="UP000020467"/>
    </source>
</evidence>
<dbReference type="Proteomes" id="UP000020467">
    <property type="component" value="Unassembled WGS sequence"/>
</dbReference>
<keyword evidence="3" id="KW-1185">Reference proteome</keyword>
<evidence type="ECO:0000256" key="1">
    <source>
        <dbReference type="SAM" id="MobiDB-lite"/>
    </source>
</evidence>
<gene>
    <name evidence="2" type="ORF">CFIO01_12697</name>
</gene>
<feature type="compositionally biased region" description="Polar residues" evidence="1">
    <location>
        <begin position="75"/>
        <end position="85"/>
    </location>
</feature>
<feature type="region of interest" description="Disordered" evidence="1">
    <location>
        <begin position="1"/>
        <end position="189"/>
    </location>
</feature>
<proteinExistence type="predicted"/>
<dbReference type="AlphaFoldDB" id="A0A010QAS3"/>
<sequence length="389" mass="42102">MSYQYPAHFLPLGSDMEVPHSGFAPNYGASGSSQASMDQGTHEPTDQERRDSILQASRRKSKRSMNKPNVRLRQANISDSSQSGQAGDKKRNKLGYHRTSVACDQAPSQTTEARPKPQPRPAGGSNTGSASSSPVVLPGQALEGPQHYQHHQEGVLPSSQNVLPTTVQTSAADNLGQDPTGQFPHNPETCQIANKRTVPASSTITSSQPYDFANPQITNWASPDVSSSYATKSGDLKETKKSYAEQSPITPSPSFSPYTSQAPPPASWSNADINAQNNMGYSSFTIGNPMAYPRGTQIPTQYPTMSQQTRQFPRRSSAAMTTDMYTNPITTSFPNMNPHTVSMSAGANPPPGYGTWPQQQQQQQQPPYGYSRPSDGYDTWTAYDNSSGS</sequence>
<feature type="region of interest" description="Disordered" evidence="1">
    <location>
        <begin position="339"/>
        <end position="389"/>
    </location>
</feature>
<feature type="compositionally biased region" description="Polar residues" evidence="1">
    <location>
        <begin position="157"/>
        <end position="180"/>
    </location>
</feature>
<dbReference type="EMBL" id="JARH01000779">
    <property type="protein sequence ID" value="EXF76912.1"/>
    <property type="molecule type" value="Genomic_DNA"/>
</dbReference>
<feature type="compositionally biased region" description="Low complexity" evidence="1">
    <location>
        <begin position="353"/>
        <end position="370"/>
    </location>
</feature>
<feature type="compositionally biased region" description="Polar residues" evidence="1">
    <location>
        <begin position="29"/>
        <end position="39"/>
    </location>
</feature>
<accession>A0A010QAS3</accession>
<dbReference type="OrthoDB" id="4150019at2759"/>
<feature type="compositionally biased region" description="Polar residues" evidence="1">
    <location>
        <begin position="215"/>
        <end position="231"/>
    </location>
</feature>
<dbReference type="eggNOG" id="ENOG502S404">
    <property type="taxonomic scope" value="Eukaryota"/>
</dbReference>
<comment type="caution">
    <text evidence="2">The sequence shown here is derived from an EMBL/GenBank/DDBJ whole genome shotgun (WGS) entry which is preliminary data.</text>
</comment>
<protein>
    <submittedName>
        <fullName evidence="2">Uncharacterized protein</fullName>
    </submittedName>
</protein>
<feature type="compositionally biased region" description="Low complexity" evidence="1">
    <location>
        <begin position="122"/>
        <end position="133"/>
    </location>
</feature>
<feature type="compositionally biased region" description="Basic and acidic residues" evidence="1">
    <location>
        <begin position="234"/>
        <end position="243"/>
    </location>
</feature>